<comment type="similarity">
    <text evidence="2">Belongs to the ABC transporter superfamily.</text>
</comment>
<feature type="transmembrane region" description="Helical" evidence="8">
    <location>
        <begin position="319"/>
        <end position="341"/>
    </location>
</feature>
<evidence type="ECO:0000256" key="5">
    <source>
        <dbReference type="ARBA" id="ARBA00022840"/>
    </source>
</evidence>
<organism evidence="11 12">
    <name type="scientific">Mesoplasma syrphidae</name>
    <dbReference type="NCBI Taxonomy" id="225999"/>
    <lineage>
        <taxon>Bacteria</taxon>
        <taxon>Bacillati</taxon>
        <taxon>Mycoplasmatota</taxon>
        <taxon>Mollicutes</taxon>
        <taxon>Entomoplasmatales</taxon>
        <taxon>Entomoplasmataceae</taxon>
        <taxon>Mesoplasma</taxon>
    </lineage>
</organism>
<feature type="domain" description="ABC transporter" evidence="9">
    <location>
        <begin position="377"/>
        <end position="616"/>
    </location>
</feature>
<dbReference type="InterPro" id="IPR011527">
    <property type="entry name" value="ABC1_TM_dom"/>
</dbReference>
<evidence type="ECO:0000256" key="2">
    <source>
        <dbReference type="ARBA" id="ARBA00005417"/>
    </source>
</evidence>
<name>A0A2K9BZ53_9MOLU</name>
<dbReference type="InterPro" id="IPR003593">
    <property type="entry name" value="AAA+_ATPase"/>
</dbReference>
<dbReference type="GO" id="GO:0140359">
    <property type="term" value="F:ABC-type transporter activity"/>
    <property type="evidence" value="ECO:0007669"/>
    <property type="project" value="InterPro"/>
</dbReference>
<dbReference type="PROSITE" id="PS00211">
    <property type="entry name" value="ABC_TRANSPORTER_1"/>
    <property type="match status" value="1"/>
</dbReference>
<evidence type="ECO:0000256" key="8">
    <source>
        <dbReference type="SAM" id="Phobius"/>
    </source>
</evidence>
<dbReference type="EMBL" id="CP025257">
    <property type="protein sequence ID" value="AUF83648.1"/>
    <property type="molecule type" value="Genomic_DNA"/>
</dbReference>
<dbReference type="SMART" id="SM00382">
    <property type="entry name" value="AAA"/>
    <property type="match status" value="1"/>
</dbReference>
<dbReference type="RefSeq" id="WP_027048004.1">
    <property type="nucleotide sequence ID" value="NZ_CP025257.1"/>
</dbReference>
<dbReference type="AlphaFoldDB" id="A0A2K9BZ53"/>
<comment type="subcellular location">
    <subcellularLocation>
        <location evidence="1">Cell membrane</location>
        <topology evidence="1">Multi-pass membrane protein</topology>
    </subcellularLocation>
</comment>
<keyword evidence="4" id="KW-0547">Nucleotide-binding</keyword>
<protein>
    <submittedName>
        <fullName evidence="11">ABC transporter ATP-binding protein</fullName>
    </submittedName>
</protein>
<keyword evidence="3 8" id="KW-0812">Transmembrane</keyword>
<dbReference type="FunFam" id="3.40.50.300:FF:000218">
    <property type="entry name" value="Multidrug ABC transporter ATP-binding protein"/>
    <property type="match status" value="1"/>
</dbReference>
<evidence type="ECO:0000313" key="11">
    <source>
        <dbReference type="EMBL" id="AUF83648.1"/>
    </source>
</evidence>
<reference evidence="11 12" key="1">
    <citation type="submission" date="2017-12" db="EMBL/GenBank/DDBJ databases">
        <title>Mesoplasma syrphidae YJS, Complete Genome.</title>
        <authorList>
            <person name="Knight T.F."/>
            <person name="Citino T."/>
            <person name="Rubinstein R."/>
            <person name="Neuschaefer Z."/>
        </authorList>
    </citation>
    <scope>NUCLEOTIDE SEQUENCE [LARGE SCALE GENOMIC DNA]</scope>
    <source>
        <strain evidence="11 12">YJS</strain>
    </source>
</reference>
<dbReference type="KEGG" id="msyr:CXP39_02440"/>
<feature type="transmembrane region" description="Helical" evidence="8">
    <location>
        <begin position="199"/>
        <end position="221"/>
    </location>
</feature>
<dbReference type="Pfam" id="PF00664">
    <property type="entry name" value="ABC_membrane"/>
    <property type="match status" value="1"/>
</dbReference>
<dbReference type="Gene3D" id="3.40.50.300">
    <property type="entry name" value="P-loop containing nucleotide triphosphate hydrolases"/>
    <property type="match status" value="1"/>
</dbReference>
<evidence type="ECO:0000256" key="6">
    <source>
        <dbReference type="ARBA" id="ARBA00022989"/>
    </source>
</evidence>
<dbReference type="Gene3D" id="1.20.1560.10">
    <property type="entry name" value="ABC transporter type 1, transmembrane domain"/>
    <property type="match status" value="1"/>
</dbReference>
<dbReference type="InterPro" id="IPR017871">
    <property type="entry name" value="ABC_transporter-like_CS"/>
</dbReference>
<feature type="transmembrane region" description="Helical" evidence="8">
    <location>
        <begin position="173"/>
        <end position="193"/>
    </location>
</feature>
<dbReference type="Pfam" id="PF00005">
    <property type="entry name" value="ABC_tran"/>
    <property type="match status" value="1"/>
</dbReference>
<dbReference type="InterPro" id="IPR027417">
    <property type="entry name" value="P-loop_NTPase"/>
</dbReference>
<dbReference type="PANTHER" id="PTHR24221">
    <property type="entry name" value="ATP-BINDING CASSETTE SUB-FAMILY B"/>
    <property type="match status" value="1"/>
</dbReference>
<dbReference type="InterPro" id="IPR039421">
    <property type="entry name" value="Type_1_exporter"/>
</dbReference>
<keyword evidence="6 8" id="KW-1133">Transmembrane helix</keyword>
<evidence type="ECO:0000256" key="7">
    <source>
        <dbReference type="ARBA" id="ARBA00023136"/>
    </source>
</evidence>
<dbReference type="InterPro" id="IPR003439">
    <property type="entry name" value="ABC_transporter-like_ATP-bd"/>
</dbReference>
<dbReference type="InterPro" id="IPR036640">
    <property type="entry name" value="ABC1_TM_sf"/>
</dbReference>
<evidence type="ECO:0000256" key="4">
    <source>
        <dbReference type="ARBA" id="ARBA00022741"/>
    </source>
</evidence>
<keyword evidence="5 11" id="KW-0067">ATP-binding</keyword>
<proteinExistence type="inferred from homology"/>
<evidence type="ECO:0000259" key="9">
    <source>
        <dbReference type="PROSITE" id="PS50893"/>
    </source>
</evidence>
<dbReference type="PROSITE" id="PS50929">
    <property type="entry name" value="ABC_TM1F"/>
    <property type="match status" value="1"/>
</dbReference>
<sequence>MTKQKNKINSLFKFESDKKFTWKKMGSFVKIMNEAARDNMFLFLSMVFITIFDALLAALLPIASSEMIKLLIPNNSDSMTQGLQTGIFLGMTMYWYSWIYVVLVIMSIMLVAEYLTNVTIGLFSVKIEVMQRNKILISLVNQDVEFFFDHVSGNIMTRLVADTQGLSLGIQQFVTNIIYCITGLVASVTILFLYGQFLISGIAVGYILFVIIIATIIFVFFRRKLIIAFDIKRDVDTDMTDRIGNISLIKANGLEEYEIQRLEKMNEKYNRSSDVVVSLSALLNLWITITTSFLSTLIIIVAALRAISGDQTLLKDLTLALPLLSQMVVAIVMLVPTLRAAARASNSADRIGQLTEPIPEIDPNLEKGKIIDSIEEIQFVNLQFAYPKKKEKIILPTMNFTFKKGRSYAFVGETGSGKSTIARLLLRFYDPIQGEIIVNKKDKMTELNLPNYLSHVGYVEQEPQIFFGDFYENIRYAKFDATNEEIYEACKKAKLHDFILTLPEGYETILGQRGFLLSGGQKQRLVIARVFLKNPDLIILDEATSALDNIVEKEIQAQLNELVLGKTSVTIAHRLSTIKNVDEIIVLGANGTGIVQTGTFEELIKTEGHFKKLYEAGLMK</sequence>
<evidence type="ECO:0000313" key="12">
    <source>
        <dbReference type="Proteomes" id="UP000233419"/>
    </source>
</evidence>
<feature type="transmembrane region" description="Helical" evidence="8">
    <location>
        <begin position="40"/>
        <end position="63"/>
    </location>
</feature>
<dbReference type="GO" id="GO:0016887">
    <property type="term" value="F:ATP hydrolysis activity"/>
    <property type="evidence" value="ECO:0007669"/>
    <property type="project" value="InterPro"/>
</dbReference>
<evidence type="ECO:0000259" key="10">
    <source>
        <dbReference type="PROSITE" id="PS50929"/>
    </source>
</evidence>
<evidence type="ECO:0000256" key="3">
    <source>
        <dbReference type="ARBA" id="ARBA00022692"/>
    </source>
</evidence>
<dbReference type="GO" id="GO:0005524">
    <property type="term" value="F:ATP binding"/>
    <property type="evidence" value="ECO:0007669"/>
    <property type="project" value="UniProtKB-KW"/>
</dbReference>
<feature type="domain" description="ABC transmembrane type-1" evidence="10">
    <location>
        <begin position="46"/>
        <end position="343"/>
    </location>
</feature>
<gene>
    <name evidence="11" type="ORF">CXP39_02440</name>
</gene>
<keyword evidence="7 8" id="KW-0472">Membrane</keyword>
<evidence type="ECO:0000256" key="1">
    <source>
        <dbReference type="ARBA" id="ARBA00004651"/>
    </source>
</evidence>
<dbReference type="PANTHER" id="PTHR24221:SF503">
    <property type="entry name" value="MITOCHONDRIAL POTASSIUM CHANNEL ATP-BINDING SUBUNIT"/>
    <property type="match status" value="1"/>
</dbReference>
<dbReference type="SUPFAM" id="SSF52540">
    <property type="entry name" value="P-loop containing nucleoside triphosphate hydrolases"/>
    <property type="match status" value="1"/>
</dbReference>
<dbReference type="GO" id="GO:0005886">
    <property type="term" value="C:plasma membrane"/>
    <property type="evidence" value="ECO:0007669"/>
    <property type="project" value="UniProtKB-SubCell"/>
</dbReference>
<keyword evidence="12" id="KW-1185">Reference proteome</keyword>
<dbReference type="Proteomes" id="UP000233419">
    <property type="component" value="Chromosome"/>
</dbReference>
<dbReference type="SUPFAM" id="SSF90123">
    <property type="entry name" value="ABC transporter transmembrane region"/>
    <property type="match status" value="1"/>
</dbReference>
<accession>A0A2K9BZ53</accession>
<dbReference type="PROSITE" id="PS50893">
    <property type="entry name" value="ABC_TRANSPORTER_2"/>
    <property type="match status" value="1"/>
</dbReference>
<dbReference type="OrthoDB" id="9763744at2"/>
<feature type="transmembrane region" description="Helical" evidence="8">
    <location>
        <begin position="275"/>
        <end position="307"/>
    </location>
</feature>